<feature type="compositionally biased region" description="Low complexity" evidence="6">
    <location>
        <begin position="823"/>
        <end position="841"/>
    </location>
</feature>
<dbReference type="PANTHER" id="PTHR17920:SF3">
    <property type="entry name" value="TRANSMEMBRANE AND COILED-COIL DOMAIN-CONTAINING PROTEIN 4"/>
    <property type="match status" value="1"/>
</dbReference>
<feature type="compositionally biased region" description="Low complexity" evidence="6">
    <location>
        <begin position="25"/>
        <end position="43"/>
    </location>
</feature>
<reference evidence="7" key="1">
    <citation type="submission" date="2021-01" db="EMBL/GenBank/DDBJ databases">
        <authorList>
            <person name="Corre E."/>
            <person name="Pelletier E."/>
            <person name="Niang G."/>
            <person name="Scheremetjew M."/>
            <person name="Finn R."/>
            <person name="Kale V."/>
            <person name="Holt S."/>
            <person name="Cochrane G."/>
            <person name="Meng A."/>
            <person name="Brown T."/>
            <person name="Cohen L."/>
        </authorList>
    </citation>
    <scope>NUCLEOTIDE SEQUENCE</scope>
    <source>
        <strain evidence="7">MM31A-1</strain>
    </source>
</reference>
<feature type="region of interest" description="Disordered" evidence="6">
    <location>
        <begin position="346"/>
        <end position="432"/>
    </location>
</feature>
<organism evidence="7">
    <name type="scientific">Chaetoceros debilis</name>
    <dbReference type="NCBI Taxonomy" id="122233"/>
    <lineage>
        <taxon>Eukaryota</taxon>
        <taxon>Sar</taxon>
        <taxon>Stramenopiles</taxon>
        <taxon>Ochrophyta</taxon>
        <taxon>Bacillariophyta</taxon>
        <taxon>Coscinodiscophyceae</taxon>
        <taxon>Chaetocerotophycidae</taxon>
        <taxon>Chaetocerotales</taxon>
        <taxon>Chaetocerotaceae</taxon>
        <taxon>Chaetoceros</taxon>
    </lineage>
</organism>
<sequence length="1144" mass="125559">MSSFAGSTRSNSDRGQDVSYEEVLNTAAAQMASSASTSTSTNSQRDRDNSDGYDDSTDKNNSSTMSMNGTNININIDMNRPPSIASGISGVPLSGNNKMTEEEAAKLSSLPQRPIANFPSEGDRKRVIGCLATVISMMYEYENSDHSMVYQPLILMNEHESQSLHNSNDDMNIGLNTSASASDGELGDRKGGQTGTGGNHDDNQDIYNQDSWERSPEKKNTSEDNVHVDGKRDGGSNSNGNGTSSMPRSESNMSAKSESSSRPSTSTSTSTSSSDGNVLPSPTKQKPEMKLMIQRYKKRRHKIYSKLLTSAADFLYLDKSNAIAFLPLLNSLLDEDDAMQQASGIEEGPMMSRNSGGGGGGGSSSSSNNGVLREWNHGSSSSSAIGMSSSIPSDRVRVRVIRSPSRRKPSSSSSSISIKGTNVPPPPKQMQTWDDNDILIPFVESLEPGAGFQCLSLLLLNYLLQSEEGYDARIRACIKKLGVVILIHEIKQSECECEEIQRRLRRDQTTSTTTTKMGMTRNDILAKMATRKFESLEHTIASKLLRISAAQQQQHATKSAMRGDDNKPRRQVRRENIIKGIKIGSAGVAAGALFAVTGGLAAPGIAAGLAATGLTTGAITAGVVTTLTSTAAVTTIFGVGGGSLAAYKTHRRTKGVTEFEFQKQGKQAQNDSNENAELFSSICISGWIKDDKDFQRPWGVDPVNPSITDRTERLARFYAVTNPDNIPRCQEILKRWKGEERDLWALLRQKYGTDPDNLYPMYDSPYRKVVLTHEEDEIVDNLLGELGYNVPATEVRHDGPFHRHSALENRKTYEEEMRTRAANSSDISSSLNTSTSSLPSDFDQGNTTKKNMLSVWDYQIEYGGELLTVRWESDLLVELYDSVQDMAADLVGTAARELLKQTALSVLITAVALPYGLVRAANMIDGTWTLAIERADLAGIELARSLLDSQAGHRPVVLIGFSMGARTVYSCLKELARQQEVWESQQEELAREEAASKRDRRRFKPRLKRDQNKKKDHIQFLREPASIVEDAILMGLPNHLSLNSFEACRRIVAGRLVNCYSQKDLILSLMFQFHRLSGALRAVCGTSPVHVRGIENYDVSALVSAHSDYCNMTGHILRMIYHGCPHRSKATIVVPSEFSTEYSV</sequence>
<feature type="region of interest" description="Disordered" evidence="6">
    <location>
        <begin position="164"/>
        <end position="289"/>
    </location>
</feature>
<accession>A0A7S3QDT7</accession>
<evidence type="ECO:0000256" key="5">
    <source>
        <dbReference type="SAM" id="Coils"/>
    </source>
</evidence>
<feature type="compositionally biased region" description="Basic residues" evidence="6">
    <location>
        <begin position="998"/>
        <end position="1011"/>
    </location>
</feature>
<feature type="compositionally biased region" description="Basic and acidic residues" evidence="6">
    <location>
        <begin position="988"/>
        <end position="997"/>
    </location>
</feature>
<feature type="compositionally biased region" description="Low complexity" evidence="6">
    <location>
        <begin position="60"/>
        <end position="73"/>
    </location>
</feature>
<dbReference type="Pfam" id="PF05277">
    <property type="entry name" value="DUF726"/>
    <property type="match status" value="3"/>
</dbReference>
<evidence type="ECO:0000256" key="6">
    <source>
        <dbReference type="SAM" id="MobiDB-lite"/>
    </source>
</evidence>
<feature type="region of interest" description="Disordered" evidence="6">
    <location>
        <begin position="988"/>
        <end position="1011"/>
    </location>
</feature>
<feature type="region of interest" description="Disordered" evidence="6">
    <location>
        <begin position="800"/>
        <end position="843"/>
    </location>
</feature>
<evidence type="ECO:0000313" key="7">
    <source>
        <dbReference type="EMBL" id="CAE0474499.1"/>
    </source>
</evidence>
<feature type="compositionally biased region" description="Basic and acidic residues" evidence="6">
    <location>
        <begin position="211"/>
        <end position="234"/>
    </location>
</feature>
<keyword evidence="4" id="KW-0472">Membrane</keyword>
<dbReference type="PANTHER" id="PTHR17920">
    <property type="entry name" value="TRANSMEMBRANE AND COILED-COIL DOMAIN-CONTAINING PROTEIN 4 TMCO4"/>
    <property type="match status" value="1"/>
</dbReference>
<evidence type="ECO:0000256" key="3">
    <source>
        <dbReference type="ARBA" id="ARBA00022989"/>
    </source>
</evidence>
<dbReference type="AlphaFoldDB" id="A0A7S3QDT7"/>
<keyword evidence="3" id="KW-1133">Transmembrane helix</keyword>
<comment type="subcellular location">
    <subcellularLocation>
        <location evidence="1">Membrane</location>
        <topology evidence="1">Multi-pass membrane protein</topology>
    </subcellularLocation>
</comment>
<evidence type="ECO:0000256" key="2">
    <source>
        <dbReference type="ARBA" id="ARBA00022692"/>
    </source>
</evidence>
<evidence type="ECO:0000256" key="4">
    <source>
        <dbReference type="ARBA" id="ARBA00023136"/>
    </source>
</evidence>
<evidence type="ECO:0000256" key="1">
    <source>
        <dbReference type="ARBA" id="ARBA00004141"/>
    </source>
</evidence>
<feature type="region of interest" description="Disordered" evidence="6">
    <location>
        <begin position="1"/>
        <end position="74"/>
    </location>
</feature>
<feature type="compositionally biased region" description="Low complexity" evidence="6">
    <location>
        <begin position="235"/>
        <end position="274"/>
    </location>
</feature>
<gene>
    <name evidence="7" type="ORF">CDEB00056_LOCUS19352</name>
</gene>
<dbReference type="InterPro" id="IPR007941">
    <property type="entry name" value="DUF726"/>
</dbReference>
<feature type="compositionally biased region" description="Low complexity" evidence="6">
    <location>
        <begin position="378"/>
        <end position="393"/>
    </location>
</feature>
<name>A0A7S3QDT7_9STRA</name>
<evidence type="ECO:0008006" key="8">
    <source>
        <dbReference type="Google" id="ProtNLM"/>
    </source>
</evidence>
<feature type="compositionally biased region" description="Polar residues" evidence="6">
    <location>
        <begin position="1"/>
        <end position="10"/>
    </location>
</feature>
<protein>
    <recommendedName>
        <fullName evidence="8">DUF726 domain-containing protein</fullName>
    </recommendedName>
</protein>
<feature type="compositionally biased region" description="Basic and acidic residues" evidence="6">
    <location>
        <begin position="800"/>
        <end position="819"/>
    </location>
</feature>
<feature type="compositionally biased region" description="Polar residues" evidence="6">
    <location>
        <begin position="164"/>
        <end position="181"/>
    </location>
</feature>
<keyword evidence="2" id="KW-0812">Transmembrane</keyword>
<feature type="coiled-coil region" evidence="5">
    <location>
        <begin position="483"/>
        <end position="510"/>
    </location>
</feature>
<dbReference type="EMBL" id="HBIO01025212">
    <property type="protein sequence ID" value="CAE0474499.1"/>
    <property type="molecule type" value="Transcribed_RNA"/>
</dbReference>
<proteinExistence type="predicted"/>
<keyword evidence="5" id="KW-0175">Coiled coil</keyword>
<feature type="compositionally biased region" description="Basic residues" evidence="6">
    <location>
        <begin position="398"/>
        <end position="409"/>
    </location>
</feature>
<dbReference type="GO" id="GO:0016020">
    <property type="term" value="C:membrane"/>
    <property type="evidence" value="ECO:0007669"/>
    <property type="project" value="UniProtKB-SubCell"/>
</dbReference>